<comment type="caution">
    <text evidence="1">The sequence shown here is derived from an EMBL/GenBank/DDBJ whole genome shotgun (WGS) entry which is preliminary data.</text>
</comment>
<dbReference type="EMBL" id="JASBWR010000001">
    <property type="protein sequence ID" value="KAJ9113880.1"/>
    <property type="molecule type" value="Genomic_DNA"/>
</dbReference>
<dbReference type="Proteomes" id="UP001241377">
    <property type="component" value="Unassembled WGS sequence"/>
</dbReference>
<name>A0ACC2WRT4_9TREE</name>
<evidence type="ECO:0000313" key="1">
    <source>
        <dbReference type="EMBL" id="KAJ9113880.1"/>
    </source>
</evidence>
<accession>A0ACC2WRT4</accession>
<gene>
    <name evidence="1" type="ORF">QFC19_000073</name>
</gene>
<protein>
    <submittedName>
        <fullName evidence="1">Uncharacterized protein</fullName>
    </submittedName>
</protein>
<keyword evidence="2" id="KW-1185">Reference proteome</keyword>
<sequence>MSSRYDRRDPSRALTRAYDDPPEDYRARIELLNVPQFLVQDRDTCIRFVESYFTRVTHFCVHNVELEESVDSEAGEITGSKCYFIVPERDAFRRLVVHSKPVGSAASSRDVEPAGQEYEHTFDPKYMPTWSFIKQKQGENKGESVQSLLFRRKVAFRVDSLSISTEPPPVLASPRPSISTTAARPSSSRLTGQPALVAEPMGRVEPVRPPSEPVWYEEPSRSTAEPIRVIHKEPARPVSWDVEEGQVNVRPDAPTMSSRVEIRPPEDFVGFQVHYEETDPWIDKVLDGTAKENIRWLELHREYLLRPQIGTKLSTKIPSFVEDRTIVMWQLAKTWSRVDDVKVRLMPDGWAPAGRIGFISFMSHQDQLEIMRKCNGYNFPKQVAELKKTSHWLVADEVQRGGAAKDVPVAQAVEGEWCPVASKLVNGKLDPAAASRNVMRSLQTLDSSSSSANHRALPPSTSEHAPHHSSDALDYSATTGHHKPLPATSERGSQRYPISDALDYSSTAPSYESLPNTSSARDSPHKIPSSVQPDKSIYLPVNFLAKAATQEGGPAVPGAANEVQLRKLLHQYGTVENVDFSGTVERMATVKYYAGAGIATARESARKATFQRRFAECYELRVDLAQLPKAQQSIWADWDWTKQSDMQVDDPGSSRNPPEDQSASVAIASSIAGPPVLDAGEGISAVDNPAEVMDEIAAFLDNLAASPSQSPPPAPVAVPLAAAPPTTLIPAKAVTAVNVITPSSPTIGTQDTGSSATAPAVSPTIPQSTTTTTPIAQQTAATTTISRPTAAPVPVKPLPSRGVGLARPSRPKAKNAFLTLMATQDGLVASDNAKRPSSSEAMEGSPITKKKRFE</sequence>
<reference evidence="1" key="1">
    <citation type="submission" date="2023-04" db="EMBL/GenBank/DDBJ databases">
        <title>Draft Genome sequencing of Naganishia species isolated from polar environments using Oxford Nanopore Technology.</title>
        <authorList>
            <person name="Leo P."/>
            <person name="Venkateswaran K."/>
        </authorList>
    </citation>
    <scope>NUCLEOTIDE SEQUENCE</scope>
    <source>
        <strain evidence="1">MNA-CCFEE 5261</strain>
    </source>
</reference>
<organism evidence="1 2">
    <name type="scientific">Naganishia cerealis</name>
    <dbReference type="NCBI Taxonomy" id="610337"/>
    <lineage>
        <taxon>Eukaryota</taxon>
        <taxon>Fungi</taxon>
        <taxon>Dikarya</taxon>
        <taxon>Basidiomycota</taxon>
        <taxon>Agaricomycotina</taxon>
        <taxon>Tremellomycetes</taxon>
        <taxon>Filobasidiales</taxon>
        <taxon>Filobasidiaceae</taxon>
        <taxon>Naganishia</taxon>
    </lineage>
</organism>
<proteinExistence type="predicted"/>
<evidence type="ECO:0000313" key="2">
    <source>
        <dbReference type="Proteomes" id="UP001241377"/>
    </source>
</evidence>